<proteinExistence type="predicted"/>
<keyword evidence="4" id="KW-1185">Reference proteome</keyword>
<evidence type="ECO:0000256" key="1">
    <source>
        <dbReference type="SAM" id="MobiDB-lite"/>
    </source>
</evidence>
<dbReference type="PROSITE" id="PS50228">
    <property type="entry name" value="SUEL_LECTIN"/>
    <property type="match status" value="1"/>
</dbReference>
<dbReference type="EnsemblMetazoa" id="XM_030991002">
    <property type="protein sequence ID" value="XP_030846862"/>
    <property type="gene ID" value="LOC100889664"/>
</dbReference>
<protein>
    <recommendedName>
        <fullName evidence="2">SUEL-type lectin domain-containing protein</fullName>
    </recommendedName>
</protein>
<feature type="domain" description="SUEL-type lectin" evidence="2">
    <location>
        <begin position="182"/>
        <end position="269"/>
    </location>
</feature>
<feature type="region of interest" description="Disordered" evidence="1">
    <location>
        <begin position="52"/>
        <end position="174"/>
    </location>
</feature>
<dbReference type="InterPro" id="IPR043159">
    <property type="entry name" value="Lectin_gal-bd_sf"/>
</dbReference>
<reference evidence="3" key="2">
    <citation type="submission" date="2021-01" db="UniProtKB">
        <authorList>
            <consortium name="EnsemblMetazoa"/>
        </authorList>
    </citation>
    <scope>IDENTIFICATION</scope>
</reference>
<evidence type="ECO:0000259" key="2">
    <source>
        <dbReference type="PROSITE" id="PS50228"/>
    </source>
</evidence>
<reference evidence="4" key="1">
    <citation type="submission" date="2015-02" db="EMBL/GenBank/DDBJ databases">
        <title>Genome sequencing for Strongylocentrotus purpuratus.</title>
        <authorList>
            <person name="Murali S."/>
            <person name="Liu Y."/>
            <person name="Vee V."/>
            <person name="English A."/>
            <person name="Wang M."/>
            <person name="Skinner E."/>
            <person name="Han Y."/>
            <person name="Muzny D.M."/>
            <person name="Worley K.C."/>
            <person name="Gibbs R.A."/>
        </authorList>
    </citation>
    <scope>NUCLEOTIDE SEQUENCE</scope>
</reference>
<dbReference type="PANTHER" id="PTHR46780">
    <property type="entry name" value="PROTEIN EVA-1"/>
    <property type="match status" value="1"/>
</dbReference>
<evidence type="ECO:0000313" key="4">
    <source>
        <dbReference type="Proteomes" id="UP000007110"/>
    </source>
</evidence>
<dbReference type="RefSeq" id="XP_030846862.1">
    <property type="nucleotide sequence ID" value="XM_030991002.1"/>
</dbReference>
<accession>A0A7M7P6T0</accession>
<dbReference type="Proteomes" id="UP000007110">
    <property type="component" value="Unassembled WGS sequence"/>
</dbReference>
<dbReference type="Gene3D" id="2.60.120.740">
    <property type="match status" value="1"/>
</dbReference>
<dbReference type="GO" id="GO:0030246">
    <property type="term" value="F:carbohydrate binding"/>
    <property type="evidence" value="ECO:0007669"/>
    <property type="project" value="InterPro"/>
</dbReference>
<dbReference type="InterPro" id="IPR000922">
    <property type="entry name" value="Lectin_gal-bd_dom"/>
</dbReference>
<dbReference type="KEGG" id="spu:100889664"/>
<dbReference type="GeneID" id="100889664"/>
<dbReference type="Pfam" id="PF02140">
    <property type="entry name" value="SUEL_Lectin"/>
    <property type="match status" value="1"/>
</dbReference>
<dbReference type="AlphaFoldDB" id="A0A7M7P6T0"/>
<sequence length="272" mass="28786">MADEVLHTEDNHCQPILVNGELMPTVPEYMPSLPITLKGIKRHFVCKLAASTTTQDTTTMSTTESATSHPTTTTASTTTQDTTTMSTTESATSHPTTTTASTTTQDTTTMSTTESATSHPTTTTASTTTQDTTTMSTTESATSHPTTTTASTTTQDTTTMSTTESATSHPTTTTDDFRNLIICENESEDITCSPGEVISILSAIYGRTDPVACPHERPGIMENTACFLDVAADICQPSGSACNFHVGSAKFGDPCGGTYKYLNFTYTCIQGN</sequence>
<organism evidence="3 4">
    <name type="scientific">Strongylocentrotus purpuratus</name>
    <name type="common">Purple sea urchin</name>
    <dbReference type="NCBI Taxonomy" id="7668"/>
    <lineage>
        <taxon>Eukaryota</taxon>
        <taxon>Metazoa</taxon>
        <taxon>Echinodermata</taxon>
        <taxon>Eleutherozoa</taxon>
        <taxon>Echinozoa</taxon>
        <taxon>Echinoidea</taxon>
        <taxon>Euechinoidea</taxon>
        <taxon>Echinacea</taxon>
        <taxon>Camarodonta</taxon>
        <taxon>Echinidea</taxon>
        <taxon>Strongylocentrotidae</taxon>
        <taxon>Strongylocentrotus</taxon>
    </lineage>
</organism>
<evidence type="ECO:0000313" key="3">
    <source>
        <dbReference type="EnsemblMetazoa" id="XP_030846862"/>
    </source>
</evidence>
<dbReference type="InParanoid" id="A0A7M7P6T0"/>
<dbReference type="OrthoDB" id="6120134at2759"/>
<name>A0A7M7P6T0_STRPU</name>